<dbReference type="EMBL" id="CM024789">
    <property type="protein sequence ID" value="KAG8015011.1"/>
    <property type="molecule type" value="Genomic_DNA"/>
</dbReference>
<comment type="caution">
    <text evidence="1">The sequence shown here is derived from an EMBL/GenBank/DDBJ whole genome shotgun (WGS) entry which is preliminary data.</text>
</comment>
<proteinExistence type="predicted"/>
<sequence>MKSSLVLCVLLGVVLSVRAASLPLSAESSTVELVTTTVTPTPPNISTPMYTATATTMMTTVTDTTTTTTPVTSCNTYPSAQTTRPATQSQMMCQEGWQVFQGRCYFFVGSSMTWAQAQSTCAMMDSMLVSVHSAQEYGFLQQLTTSNECDSAWLGGFYLQDEWLWIDGSWFYNNTWGYMTTESSNPCLVLNSFEDWSNSPCNPDTYPYICTKPSNIRQSLDLYAGRLIQNVIENVTAMSRWTVFHFAIGKDLCKMKPRCLLSTVDRLPTISEMQESDIEDGDLDCSSHTMEAYIDSIKELSQPAPYPLHGPLRGHRRWMERTCRRHRPAAPSIFSSSRIYTPWIPIDPSDVSITLTDQSNLDSSLHFNQNLLDRLIGQSLFAGLV</sequence>
<dbReference type="Proteomes" id="UP000805704">
    <property type="component" value="Chromosome 1"/>
</dbReference>
<accession>A0ACB7FL37</accession>
<reference evidence="1" key="1">
    <citation type="submission" date="2020-04" db="EMBL/GenBank/DDBJ databases">
        <title>A chromosome-scale assembly and high-density genetic map of the yellow drum (Nibea albiflora) genome.</title>
        <authorList>
            <person name="Xu D."/>
            <person name="Zhang W."/>
            <person name="Chen R."/>
            <person name="Tan P."/>
            <person name="Wang L."/>
            <person name="Song H."/>
            <person name="Tian L."/>
            <person name="Zhu Q."/>
            <person name="Wang B."/>
        </authorList>
    </citation>
    <scope>NUCLEOTIDE SEQUENCE</scope>
    <source>
        <strain evidence="1">ZJHYS-2018</strain>
    </source>
</reference>
<evidence type="ECO:0000313" key="1">
    <source>
        <dbReference type="EMBL" id="KAG8015011.1"/>
    </source>
</evidence>
<gene>
    <name evidence="1" type="ORF">GBF38_022246</name>
</gene>
<evidence type="ECO:0000313" key="2">
    <source>
        <dbReference type="Proteomes" id="UP000805704"/>
    </source>
</evidence>
<keyword evidence="2" id="KW-1185">Reference proteome</keyword>
<name>A0ACB7FL37_NIBAL</name>
<protein>
    <submittedName>
        <fullName evidence="1">Ladderlectin</fullName>
    </submittedName>
</protein>
<organism evidence="1 2">
    <name type="scientific">Nibea albiflora</name>
    <name type="common">Yellow drum</name>
    <name type="synonym">Corvina albiflora</name>
    <dbReference type="NCBI Taxonomy" id="240163"/>
    <lineage>
        <taxon>Eukaryota</taxon>
        <taxon>Metazoa</taxon>
        <taxon>Chordata</taxon>
        <taxon>Craniata</taxon>
        <taxon>Vertebrata</taxon>
        <taxon>Euteleostomi</taxon>
        <taxon>Actinopterygii</taxon>
        <taxon>Neopterygii</taxon>
        <taxon>Teleostei</taxon>
        <taxon>Neoteleostei</taxon>
        <taxon>Acanthomorphata</taxon>
        <taxon>Eupercaria</taxon>
        <taxon>Sciaenidae</taxon>
        <taxon>Nibea</taxon>
    </lineage>
</organism>